<dbReference type="Proteomes" id="UP000254060">
    <property type="component" value="Unassembled WGS sequence"/>
</dbReference>
<proteinExistence type="predicted"/>
<feature type="domain" description="HEPN AbiJ-N-terminal" evidence="1">
    <location>
        <begin position="1"/>
        <end position="164"/>
    </location>
</feature>
<dbReference type="NCBIfam" id="NF046078">
    <property type="entry name" value="STM4504_CBY0614"/>
    <property type="match status" value="1"/>
</dbReference>
<dbReference type="RefSeq" id="WP_029336189.1">
    <property type="nucleotide sequence ID" value="NZ_UGGP01000002.1"/>
</dbReference>
<evidence type="ECO:0008006" key="5">
    <source>
        <dbReference type="Google" id="ProtNLM"/>
    </source>
</evidence>
<reference evidence="3 4" key="1">
    <citation type="submission" date="2018-06" db="EMBL/GenBank/DDBJ databases">
        <authorList>
            <consortium name="Pathogen Informatics"/>
            <person name="Doyle S."/>
        </authorList>
    </citation>
    <scope>NUCLEOTIDE SEQUENCE [LARGE SCALE GENOMIC DNA]</scope>
    <source>
        <strain evidence="3 4">NCTC13163</strain>
    </source>
</reference>
<organism evidence="3 4">
    <name type="scientific">Exiguobacterium aurantiacum</name>
    <dbReference type="NCBI Taxonomy" id="33987"/>
    <lineage>
        <taxon>Bacteria</taxon>
        <taxon>Bacillati</taxon>
        <taxon>Bacillota</taxon>
        <taxon>Bacilli</taxon>
        <taxon>Bacillales</taxon>
        <taxon>Bacillales Family XII. Incertae Sedis</taxon>
        <taxon>Exiguobacterium</taxon>
    </lineage>
</organism>
<dbReference type="EMBL" id="UGGP01000002">
    <property type="protein sequence ID" value="STO53192.1"/>
    <property type="molecule type" value="Genomic_DNA"/>
</dbReference>
<evidence type="ECO:0000259" key="1">
    <source>
        <dbReference type="Pfam" id="PF18863"/>
    </source>
</evidence>
<gene>
    <name evidence="3" type="ORF">NCTC13163_03173</name>
</gene>
<dbReference type="AlphaFoldDB" id="A0A377HGR4"/>
<evidence type="ECO:0000259" key="2">
    <source>
        <dbReference type="Pfam" id="PF22809"/>
    </source>
</evidence>
<sequence length="303" mass="33975">MLFSKRNNQKEIEIFPYDNTLPDRLRKQIYHLLVDVYQIETGHGYNTSSNALYRLNQPMLFAEVRQYICAEHGLLDFSDAPGCGSDPSNSIQSCIMFLLDCKESDWVVDMIELLFKIAVDYRLAGPKTIETLNMRFRENGVGLEFVEDQFIKIDSTLLHMEAIKPALLLMHNAQFAGPLDEYLEAHGQYRDGDNKAAITSAAKAFESTMKTICQANGWSTGKGTAAALIQTLFDNAFLPSYYQTQLTSLRATLDGLPTVRNNNTGHGQGATIVNTPDYLTQYALNLAGANITFLIKIYNESQK</sequence>
<dbReference type="Pfam" id="PF22809">
    <property type="entry name" value="DUF7014"/>
    <property type="match status" value="1"/>
</dbReference>
<dbReference type="InterPro" id="IPR049503">
    <property type="entry name" value="AbiJ_NTD4"/>
</dbReference>
<evidence type="ECO:0000313" key="4">
    <source>
        <dbReference type="Proteomes" id="UP000254060"/>
    </source>
</evidence>
<accession>A0A377HGR4</accession>
<dbReference type="InterPro" id="IPR054280">
    <property type="entry name" value="DUF7014"/>
</dbReference>
<feature type="domain" description="DUF7014" evidence="2">
    <location>
        <begin position="168"/>
        <end position="297"/>
    </location>
</feature>
<evidence type="ECO:0000313" key="3">
    <source>
        <dbReference type="EMBL" id="STO53192.1"/>
    </source>
</evidence>
<dbReference type="Pfam" id="PF18863">
    <property type="entry name" value="AbiJ_NTD4"/>
    <property type="match status" value="1"/>
</dbReference>
<protein>
    <recommendedName>
        <fullName evidence="5">Abortive infection protein-like C-terminal domain-containing protein</fullName>
    </recommendedName>
</protein>
<name>A0A377HGR4_9BACL</name>
<dbReference type="OrthoDB" id="8113776at2"/>